<keyword evidence="2" id="KW-0479">Metal-binding</keyword>
<dbReference type="GO" id="GO:0016491">
    <property type="term" value="F:oxidoreductase activity"/>
    <property type="evidence" value="ECO:0007669"/>
    <property type="project" value="UniProtKB-KW"/>
</dbReference>
<evidence type="ECO:0000313" key="6">
    <source>
        <dbReference type="EMBL" id="RKN74845.1"/>
    </source>
</evidence>
<keyword evidence="4" id="KW-0408">Iron</keyword>
<accession>A0A3B0BN57</accession>
<proteinExistence type="predicted"/>
<gene>
    <name evidence="6" type="ORF">D7M11_26570</name>
</gene>
<name>A0A3B0BN57_9BACL</name>
<keyword evidence="7" id="KW-1185">Reference proteome</keyword>
<evidence type="ECO:0000256" key="5">
    <source>
        <dbReference type="ARBA" id="ARBA00023014"/>
    </source>
</evidence>
<organism evidence="6 7">
    <name type="scientific">Paenibacillus ginsengarvi</name>
    <dbReference type="NCBI Taxonomy" id="400777"/>
    <lineage>
        <taxon>Bacteria</taxon>
        <taxon>Bacillati</taxon>
        <taxon>Bacillota</taxon>
        <taxon>Bacilli</taxon>
        <taxon>Bacillales</taxon>
        <taxon>Paenibacillaceae</taxon>
        <taxon>Paenibacillus</taxon>
    </lineage>
</organism>
<keyword evidence="3" id="KW-0560">Oxidoreductase</keyword>
<dbReference type="AlphaFoldDB" id="A0A3B0BN57"/>
<protein>
    <submittedName>
        <fullName evidence="6">FAD-dependent oxidoreductase</fullName>
    </submittedName>
</protein>
<keyword evidence="1" id="KW-0004">4Fe-4S</keyword>
<evidence type="ECO:0000256" key="1">
    <source>
        <dbReference type="ARBA" id="ARBA00022485"/>
    </source>
</evidence>
<dbReference type="EMBL" id="RBAH01000024">
    <property type="protein sequence ID" value="RKN74845.1"/>
    <property type="molecule type" value="Genomic_DNA"/>
</dbReference>
<dbReference type="PANTHER" id="PTHR43498">
    <property type="entry name" value="FERREDOXIN:COB-COM HETERODISULFIDE REDUCTASE SUBUNIT A"/>
    <property type="match status" value="1"/>
</dbReference>
<evidence type="ECO:0000256" key="2">
    <source>
        <dbReference type="ARBA" id="ARBA00022723"/>
    </source>
</evidence>
<evidence type="ECO:0000256" key="4">
    <source>
        <dbReference type="ARBA" id="ARBA00023004"/>
    </source>
</evidence>
<dbReference type="InterPro" id="IPR039650">
    <property type="entry name" value="HdrA-like"/>
</dbReference>
<evidence type="ECO:0000256" key="3">
    <source>
        <dbReference type="ARBA" id="ARBA00023002"/>
    </source>
</evidence>
<keyword evidence="5" id="KW-0411">Iron-sulfur</keyword>
<comment type="caution">
    <text evidence="6">The sequence shown here is derived from an EMBL/GenBank/DDBJ whole genome shotgun (WGS) entry which is preliminary data.</text>
</comment>
<dbReference type="GO" id="GO:0051539">
    <property type="term" value="F:4 iron, 4 sulfur cluster binding"/>
    <property type="evidence" value="ECO:0007669"/>
    <property type="project" value="UniProtKB-KW"/>
</dbReference>
<evidence type="ECO:0000313" key="7">
    <source>
        <dbReference type="Proteomes" id="UP000282311"/>
    </source>
</evidence>
<reference evidence="6 7" key="1">
    <citation type="journal article" date="2007" name="Int. J. Syst. Evol. Microbiol.">
        <title>Paenibacillus ginsengarvi sp. nov., isolated from soil from ginseng cultivation.</title>
        <authorList>
            <person name="Yoon M.H."/>
            <person name="Ten L.N."/>
            <person name="Im W.T."/>
        </authorList>
    </citation>
    <scope>NUCLEOTIDE SEQUENCE [LARGE SCALE GENOMIC DNA]</scope>
    <source>
        <strain evidence="6 7">KCTC 13059</strain>
    </source>
</reference>
<dbReference type="InterPro" id="IPR036188">
    <property type="entry name" value="FAD/NAD-bd_sf"/>
</dbReference>
<sequence length="167" mass="18531">MRNTQRSVSMFDLILYETCLNEPLLTVMLNTSVVGVRKEGNHIAAVYANRESTEDFFEITADLFADCTGDGRLGYEAGASFTTGREAAGESAATALSDSYRLGSSLLFTARDEGRPMPFVKPAWARTFTEDDFRFRGHRAFTRQTGIAAVYRETSAHPERFGTGSRF</sequence>
<dbReference type="Pfam" id="PF12831">
    <property type="entry name" value="FAD_oxidored"/>
    <property type="match status" value="1"/>
</dbReference>
<dbReference type="PANTHER" id="PTHR43498:SF1">
    <property type="entry name" value="COB--COM HETERODISULFIDE REDUCTASE IRON-SULFUR SUBUNIT A"/>
    <property type="match status" value="1"/>
</dbReference>
<dbReference type="GO" id="GO:0046872">
    <property type="term" value="F:metal ion binding"/>
    <property type="evidence" value="ECO:0007669"/>
    <property type="project" value="UniProtKB-KW"/>
</dbReference>
<dbReference type="SUPFAM" id="SSF51905">
    <property type="entry name" value="FAD/NAD(P)-binding domain"/>
    <property type="match status" value="1"/>
</dbReference>
<dbReference type="Proteomes" id="UP000282311">
    <property type="component" value="Unassembled WGS sequence"/>
</dbReference>
<dbReference type="OrthoDB" id="9759982at2"/>